<evidence type="ECO:0000259" key="1">
    <source>
        <dbReference type="Pfam" id="PF03015"/>
    </source>
</evidence>
<dbReference type="PANTHER" id="PTHR11011">
    <property type="entry name" value="MALE STERILITY PROTEIN 2-RELATED"/>
    <property type="match status" value="1"/>
</dbReference>
<accession>A0A6L2P007</accession>
<evidence type="ECO:0000313" key="2">
    <source>
        <dbReference type="EMBL" id="GEU91783.1"/>
    </source>
</evidence>
<dbReference type="PANTHER" id="PTHR11011:SF99">
    <property type="entry name" value="FATTY ACYL-COA REDUCTASE 3"/>
    <property type="match status" value="1"/>
</dbReference>
<proteinExistence type="predicted"/>
<gene>
    <name evidence="2" type="ORF">Tci_063761</name>
</gene>
<dbReference type="Pfam" id="PF03015">
    <property type="entry name" value="Sterile"/>
    <property type="match status" value="1"/>
</dbReference>
<dbReference type="InterPro" id="IPR026055">
    <property type="entry name" value="FAR"/>
</dbReference>
<dbReference type="CDD" id="cd09071">
    <property type="entry name" value="FAR_C"/>
    <property type="match status" value="1"/>
</dbReference>
<sequence>MSSFKRYMMIHYIMPLKGVNYANKIFFGAFTAWHLKADRKIKIMLRIADLYKPYVLINIIYDDANLKTLHDTLRECNKAEKEMFYFDVKSVNWEDYFMNIHIPGLVKYALRL</sequence>
<reference evidence="2" key="1">
    <citation type="journal article" date="2019" name="Sci. Rep.">
        <title>Draft genome of Tanacetum cinerariifolium, the natural source of mosquito coil.</title>
        <authorList>
            <person name="Yamashiro T."/>
            <person name="Shiraishi A."/>
            <person name="Satake H."/>
            <person name="Nakayama K."/>
        </authorList>
    </citation>
    <scope>NUCLEOTIDE SEQUENCE</scope>
</reference>
<organism evidence="2">
    <name type="scientific">Tanacetum cinerariifolium</name>
    <name type="common">Dalmatian daisy</name>
    <name type="synonym">Chrysanthemum cinerariifolium</name>
    <dbReference type="NCBI Taxonomy" id="118510"/>
    <lineage>
        <taxon>Eukaryota</taxon>
        <taxon>Viridiplantae</taxon>
        <taxon>Streptophyta</taxon>
        <taxon>Embryophyta</taxon>
        <taxon>Tracheophyta</taxon>
        <taxon>Spermatophyta</taxon>
        <taxon>Magnoliopsida</taxon>
        <taxon>eudicotyledons</taxon>
        <taxon>Gunneridae</taxon>
        <taxon>Pentapetalae</taxon>
        <taxon>asterids</taxon>
        <taxon>campanulids</taxon>
        <taxon>Asterales</taxon>
        <taxon>Asteraceae</taxon>
        <taxon>Asteroideae</taxon>
        <taxon>Anthemideae</taxon>
        <taxon>Anthemidinae</taxon>
        <taxon>Tanacetum</taxon>
    </lineage>
</organism>
<comment type="caution">
    <text evidence="2">The sequence shown here is derived from an EMBL/GenBank/DDBJ whole genome shotgun (WGS) entry which is preliminary data.</text>
</comment>
<feature type="domain" description="Fatty acyl-CoA reductase C-terminal" evidence="1">
    <location>
        <begin position="36"/>
        <end position="111"/>
    </location>
</feature>
<dbReference type="InterPro" id="IPR033640">
    <property type="entry name" value="FAR_C"/>
</dbReference>
<protein>
    <submittedName>
        <fullName evidence="2">Fatty acyl-CoA reductase 3</fullName>
    </submittedName>
</protein>
<name>A0A6L2P007_TANCI</name>
<dbReference type="AlphaFoldDB" id="A0A6L2P007"/>
<dbReference type="GO" id="GO:0080019">
    <property type="term" value="F:alcohol-forming very long-chain fatty acyl-CoA reductase activity"/>
    <property type="evidence" value="ECO:0007669"/>
    <property type="project" value="InterPro"/>
</dbReference>
<dbReference type="GO" id="GO:0010345">
    <property type="term" value="P:suberin biosynthetic process"/>
    <property type="evidence" value="ECO:0007669"/>
    <property type="project" value="TreeGrafter"/>
</dbReference>
<dbReference type="GO" id="GO:0035336">
    <property type="term" value="P:long-chain fatty-acyl-CoA metabolic process"/>
    <property type="evidence" value="ECO:0007669"/>
    <property type="project" value="TreeGrafter"/>
</dbReference>
<dbReference type="EMBL" id="BKCJ010010481">
    <property type="protein sequence ID" value="GEU91783.1"/>
    <property type="molecule type" value="Genomic_DNA"/>
</dbReference>